<dbReference type="PANTHER" id="PTHR45290:SF1">
    <property type="entry name" value="OS03G0300300 PROTEIN"/>
    <property type="match status" value="1"/>
</dbReference>
<dbReference type="InterPro" id="IPR015943">
    <property type="entry name" value="WD40/YVTN_repeat-like_dom_sf"/>
</dbReference>
<dbReference type="EMBL" id="SWLB01000024">
    <property type="protein sequence ID" value="KAF3322743.1"/>
    <property type="molecule type" value="Genomic_DNA"/>
</dbReference>
<feature type="repeat" description="WD" evidence="1">
    <location>
        <begin position="12"/>
        <end position="33"/>
    </location>
</feature>
<evidence type="ECO:0000256" key="1">
    <source>
        <dbReference type="PROSITE-ProRule" id="PRU00221"/>
    </source>
</evidence>
<dbReference type="InterPro" id="IPR001680">
    <property type="entry name" value="WD40_rpt"/>
</dbReference>
<keyword evidence="4" id="KW-1185">Reference proteome</keyword>
<dbReference type="Proteomes" id="UP000623129">
    <property type="component" value="Unassembled WGS sequence"/>
</dbReference>
<feature type="compositionally biased region" description="Acidic residues" evidence="2">
    <location>
        <begin position="395"/>
        <end position="427"/>
    </location>
</feature>
<comment type="caution">
    <text evidence="3">The sequence shown here is derived from an EMBL/GenBank/DDBJ whole genome shotgun (WGS) entry which is preliminary data.</text>
</comment>
<dbReference type="InterPro" id="IPR036322">
    <property type="entry name" value="WD40_repeat_dom_sf"/>
</dbReference>
<evidence type="ECO:0000256" key="2">
    <source>
        <dbReference type="SAM" id="MobiDB-lite"/>
    </source>
</evidence>
<feature type="region of interest" description="Disordered" evidence="2">
    <location>
        <begin position="386"/>
        <end position="427"/>
    </location>
</feature>
<accession>A0A833QFI3</accession>
<dbReference type="Gene3D" id="2.130.10.10">
    <property type="entry name" value="YVTN repeat-like/Quinoprotein amine dehydrogenase"/>
    <property type="match status" value="1"/>
</dbReference>
<name>A0A833QFI3_9POAL</name>
<dbReference type="AlphaFoldDB" id="A0A833QFI3"/>
<evidence type="ECO:0000313" key="4">
    <source>
        <dbReference type="Proteomes" id="UP000623129"/>
    </source>
</evidence>
<sequence>MASPNNRDLLTSFSPSSDFFAISSGDGRIKIWDTLKGHLQTEFVDITASDESGLLSENKRGHLSLDYTCMKWVQLESKKKRKVGASLLVLGTGSGDVLALDVSAGQLKWKVSDCHPGGVTAIAYSANGSFVYTAGADGMVCKIKAPTGMILGTFSVSSKAVSSLCFVPILIMLPFNFDTVTSTHTPPVTALDRANAEDAILPLPKLYAHDKKRKHDGLTDSTADLKPILGLEPSTTVSLPVKKGAQKITLQEEPICIEDRMRELGLLGRKIDLSSTMGIQIEKNWSMRMIRQHVNATNPDEVGPLFENLVSAWRIRSAKSSNKILEWMYCLLVYHGHHILSRKSSLKLLDDLQETIVIKSGLTQELLKLSGRLQLIRKQIDMAGEQTTRTQVDEVMGDASEEDNDDQEDEEIDEMVYGEEEDVSDMD</sequence>
<dbReference type="SMART" id="SM00320">
    <property type="entry name" value="WD40"/>
    <property type="match status" value="2"/>
</dbReference>
<dbReference type="Pfam" id="PF00400">
    <property type="entry name" value="WD40"/>
    <property type="match status" value="2"/>
</dbReference>
<dbReference type="OrthoDB" id="30195at2759"/>
<dbReference type="PANTHER" id="PTHR45290">
    <property type="entry name" value="OS03G0300300 PROTEIN"/>
    <property type="match status" value="1"/>
</dbReference>
<organism evidence="3 4">
    <name type="scientific">Carex littledalei</name>
    <dbReference type="NCBI Taxonomy" id="544730"/>
    <lineage>
        <taxon>Eukaryota</taxon>
        <taxon>Viridiplantae</taxon>
        <taxon>Streptophyta</taxon>
        <taxon>Embryophyta</taxon>
        <taxon>Tracheophyta</taxon>
        <taxon>Spermatophyta</taxon>
        <taxon>Magnoliopsida</taxon>
        <taxon>Liliopsida</taxon>
        <taxon>Poales</taxon>
        <taxon>Cyperaceae</taxon>
        <taxon>Cyperoideae</taxon>
        <taxon>Cariceae</taxon>
        <taxon>Carex</taxon>
        <taxon>Carex subgen. Euthyceras</taxon>
    </lineage>
</organism>
<dbReference type="PROSITE" id="PS50082">
    <property type="entry name" value="WD_REPEATS_2"/>
    <property type="match status" value="1"/>
</dbReference>
<protein>
    <submittedName>
        <fullName evidence="3">WD repeat-containing protein 43</fullName>
    </submittedName>
</protein>
<keyword evidence="1" id="KW-0853">WD repeat</keyword>
<evidence type="ECO:0000313" key="3">
    <source>
        <dbReference type="EMBL" id="KAF3322743.1"/>
    </source>
</evidence>
<dbReference type="SUPFAM" id="SSF50978">
    <property type="entry name" value="WD40 repeat-like"/>
    <property type="match status" value="1"/>
</dbReference>
<gene>
    <name evidence="3" type="ORF">FCM35_KLT12732</name>
</gene>
<proteinExistence type="predicted"/>
<reference evidence="3" key="1">
    <citation type="submission" date="2020-01" db="EMBL/GenBank/DDBJ databases">
        <title>Genome sequence of Kobresia littledalei, the first chromosome-level genome in the family Cyperaceae.</title>
        <authorList>
            <person name="Qu G."/>
        </authorList>
    </citation>
    <scope>NUCLEOTIDE SEQUENCE</scope>
    <source>
        <strain evidence="3">C.B.Clarke</strain>
        <tissue evidence="3">Leaf</tissue>
    </source>
</reference>